<dbReference type="AlphaFoldDB" id="B2URB3"/>
<evidence type="ECO:0000313" key="1">
    <source>
        <dbReference type="EMBL" id="ACD04998.1"/>
    </source>
</evidence>
<keyword evidence="2" id="KW-1185">Reference proteome</keyword>
<accession>B2URB3</accession>
<dbReference type="PaxDb" id="349741-Amuc_1173"/>
<dbReference type="HOGENOM" id="CLU_059313_0_0_0"/>
<dbReference type="STRING" id="349741.Amuc_1173"/>
<dbReference type="InterPro" id="IPR015424">
    <property type="entry name" value="PyrdxlP-dep_Trfase"/>
</dbReference>
<dbReference type="Gene3D" id="3.40.640.10">
    <property type="entry name" value="Type I PLP-dependent aspartate aminotransferase-like (Major domain)"/>
    <property type="match status" value="1"/>
</dbReference>
<name>B2URB3_AKKM8</name>
<dbReference type="RefSeq" id="WP_012420213.1">
    <property type="nucleotide sequence ID" value="NC_010655.1"/>
</dbReference>
<evidence type="ECO:0008006" key="3">
    <source>
        <dbReference type="Google" id="ProtNLM"/>
    </source>
</evidence>
<dbReference type="BioCyc" id="AMUC349741:G1GBX-1249-MONOMER"/>
<sequence length="332" mass="38025">MAWCMERRTGIGGFFGLELPEYGNFPQWHPGRSVAVNSGRRALEYILRRLGDVRCVRVPLYTCRTVVETMERLGIPVITYRIDERLEPEELPELEKGEYLLYTNYFGIKEKCVDRLASRYGGSLIVDNALALYSPARSGVASLYSPRKFSGLPDGGIAVMDAERSLPEPEERDESLPAAAFLLECLEHGQERASAACERNERRLRNTPLRRVSRLTERLMSGIDYEQARLLRMNHFLFLHERLGHLNRLSVEADSLSAPCYYPFWTAFPELRNVLIDKRVLMPLLWPEVLEQAPAGSLERKLALHLLPLPVDQRCGPQDMERIARIVEAFYS</sequence>
<dbReference type="OrthoDB" id="8955051at2"/>
<dbReference type="EMBL" id="CP001071">
    <property type="protein sequence ID" value="ACD04998.1"/>
    <property type="molecule type" value="Genomic_DNA"/>
</dbReference>
<reference evidence="2" key="1">
    <citation type="journal article" date="2011" name="PLoS ONE">
        <title>The genome of Akkermansia muciniphila, a dedicated intestinal mucin degrader, and its use in exploring intestinal metagenomes.</title>
        <authorList>
            <person name="van Passel M.W."/>
            <person name="Kant R."/>
            <person name="Zoetendal E.G."/>
            <person name="Plugge C.M."/>
            <person name="Derrien M."/>
            <person name="Malfatti S.A."/>
            <person name="Chain P.S."/>
            <person name="Woyke T."/>
            <person name="Palva A."/>
            <person name="de Vos W.M."/>
            <person name="Smidt H."/>
        </authorList>
    </citation>
    <scope>NUCLEOTIDE SEQUENCE [LARGE SCALE GENOMIC DNA]</scope>
    <source>
        <strain evidence="2">ATCC BAA-835 / DSM 22959 / JCM 33894 / BCRC 81048 / CCUG 64013 / CIP 107961 / Muc</strain>
    </source>
</reference>
<dbReference type="Proteomes" id="UP000001031">
    <property type="component" value="Chromosome"/>
</dbReference>
<organism evidence="1 2">
    <name type="scientific">Akkermansia muciniphila (strain ATCC BAA-835 / DSM 22959 / JCM 33894 / BCRC 81048 / CCUG 64013 / CIP 107961 / Muc)</name>
    <dbReference type="NCBI Taxonomy" id="349741"/>
    <lineage>
        <taxon>Bacteria</taxon>
        <taxon>Pseudomonadati</taxon>
        <taxon>Verrucomicrobiota</taxon>
        <taxon>Verrucomicrobiia</taxon>
        <taxon>Verrucomicrobiales</taxon>
        <taxon>Akkermansiaceae</taxon>
        <taxon>Akkermansia</taxon>
    </lineage>
</organism>
<evidence type="ECO:0000313" key="2">
    <source>
        <dbReference type="Proteomes" id="UP000001031"/>
    </source>
</evidence>
<dbReference type="eggNOG" id="COG0399">
    <property type="taxonomic scope" value="Bacteria"/>
</dbReference>
<dbReference type="SUPFAM" id="SSF53383">
    <property type="entry name" value="PLP-dependent transferases"/>
    <property type="match status" value="1"/>
</dbReference>
<proteinExistence type="predicted"/>
<protein>
    <recommendedName>
        <fullName evidence="3">DegT/DnrJ/EryC1/StrS aminotransferase family protein</fullName>
    </recommendedName>
</protein>
<gene>
    <name evidence="1" type="ordered locus">Amuc_1173</name>
</gene>
<dbReference type="KEGG" id="amu:Amuc_1173"/>
<dbReference type="InterPro" id="IPR015421">
    <property type="entry name" value="PyrdxlP-dep_Trfase_major"/>
</dbReference>